<dbReference type="Pfam" id="PF06738">
    <property type="entry name" value="ThrE"/>
    <property type="match status" value="1"/>
</dbReference>
<dbReference type="InterPro" id="IPR051361">
    <property type="entry name" value="ThrE/Ser_Exporter"/>
</dbReference>
<keyword evidence="2 7" id="KW-0812">Transmembrane</keyword>
<protein>
    <submittedName>
        <fullName evidence="10">Threonine/serine exporter family protein</fullName>
    </submittedName>
</protein>
<accession>A0AA51X5G9</accession>
<proteinExistence type="inferred from homology"/>
<keyword evidence="11" id="KW-1185">Reference proteome</keyword>
<feature type="transmembrane region" description="Helical" evidence="7">
    <location>
        <begin position="312"/>
        <end position="330"/>
    </location>
</feature>
<evidence type="ECO:0000256" key="4">
    <source>
        <dbReference type="ARBA" id="ARBA00023136"/>
    </source>
</evidence>
<feature type="transmembrane region" description="Helical" evidence="7">
    <location>
        <begin position="398"/>
        <end position="419"/>
    </location>
</feature>
<reference evidence="10 11" key="1">
    <citation type="submission" date="2023-08" db="EMBL/GenBank/DDBJ databases">
        <title>Pleionea litopenaei sp. nov., isolated from stomach of juvenile Litopenaeus vannamei.</title>
        <authorList>
            <person name="Rho A.M."/>
            <person name="Hwang C.Y."/>
        </authorList>
    </citation>
    <scope>NUCLEOTIDE SEQUENCE [LARGE SCALE GENOMIC DNA]</scope>
    <source>
        <strain evidence="10 11">HL-JVS1</strain>
    </source>
</reference>
<dbReference type="EMBL" id="CP133548">
    <property type="protein sequence ID" value="WMS85928.1"/>
    <property type="molecule type" value="Genomic_DNA"/>
</dbReference>
<feature type="transmembrane region" description="Helical" evidence="7">
    <location>
        <begin position="365"/>
        <end position="386"/>
    </location>
</feature>
<keyword evidence="3 7" id="KW-1133">Transmembrane helix</keyword>
<feature type="transmembrane region" description="Helical" evidence="7">
    <location>
        <begin position="288"/>
        <end position="305"/>
    </location>
</feature>
<feature type="domain" description="Threonine/serine exporter-like N-terminal" evidence="8">
    <location>
        <begin position="29"/>
        <end position="265"/>
    </location>
</feature>
<evidence type="ECO:0000259" key="9">
    <source>
        <dbReference type="Pfam" id="PF12821"/>
    </source>
</evidence>
<feature type="transmembrane region" description="Helical" evidence="7">
    <location>
        <begin position="160"/>
        <end position="178"/>
    </location>
</feature>
<dbReference type="Proteomes" id="UP001239782">
    <property type="component" value="Chromosome"/>
</dbReference>
<dbReference type="InterPro" id="IPR010619">
    <property type="entry name" value="ThrE-like_N"/>
</dbReference>
<evidence type="ECO:0000256" key="2">
    <source>
        <dbReference type="ARBA" id="ARBA00022692"/>
    </source>
</evidence>
<dbReference type="GO" id="GO:0016020">
    <property type="term" value="C:membrane"/>
    <property type="evidence" value="ECO:0007669"/>
    <property type="project" value="UniProtKB-SubCell"/>
</dbReference>
<feature type="domain" description="Threonine/Serine exporter ThrE" evidence="9">
    <location>
        <begin position="293"/>
        <end position="417"/>
    </location>
</feature>
<feature type="region of interest" description="Disordered" evidence="6">
    <location>
        <begin position="1"/>
        <end position="20"/>
    </location>
</feature>
<evidence type="ECO:0000256" key="1">
    <source>
        <dbReference type="ARBA" id="ARBA00004141"/>
    </source>
</evidence>
<dbReference type="InterPro" id="IPR024528">
    <property type="entry name" value="ThrE_2"/>
</dbReference>
<gene>
    <name evidence="10" type="ORF">Q9312_11935</name>
</gene>
<feature type="transmembrane region" description="Helical" evidence="7">
    <location>
        <begin position="185"/>
        <end position="206"/>
    </location>
</feature>
<evidence type="ECO:0000256" key="7">
    <source>
        <dbReference type="SAM" id="Phobius"/>
    </source>
</evidence>
<dbReference type="AlphaFoldDB" id="A0AA51X5G9"/>
<name>A0AA51X5G9_9GAMM</name>
<feature type="transmembrane region" description="Helical" evidence="7">
    <location>
        <begin position="336"/>
        <end position="353"/>
    </location>
</feature>
<dbReference type="Pfam" id="PF12821">
    <property type="entry name" value="ThrE_2"/>
    <property type="match status" value="1"/>
</dbReference>
<comment type="subcellular location">
    <subcellularLocation>
        <location evidence="1">Membrane</location>
        <topology evidence="1">Multi-pass membrane protein</topology>
    </subcellularLocation>
</comment>
<feature type="transmembrane region" description="Helical" evidence="7">
    <location>
        <begin position="133"/>
        <end position="154"/>
    </location>
</feature>
<organism evidence="10 11">
    <name type="scientific">Pleionea litopenaei</name>
    <dbReference type="NCBI Taxonomy" id="3070815"/>
    <lineage>
        <taxon>Bacteria</taxon>
        <taxon>Pseudomonadati</taxon>
        <taxon>Pseudomonadota</taxon>
        <taxon>Gammaproteobacteria</taxon>
        <taxon>Oceanospirillales</taxon>
        <taxon>Pleioneaceae</taxon>
        <taxon>Pleionea</taxon>
    </lineage>
</organism>
<sequence>MAQMPQASVDERSLDAVPNAPDRHKPVGFILRLAKALHTYGVPAYELETTLSACARQLGYGLQCLSLPTSITMSLMRKKDHVQTFVIRVAPGEVHLEKLRRVSDVAHRVMKGELSTADGADELQQINKARPAYPMWVVVIAFAMVSASVARLFGGGLNEMIGATSAGLALGLLTIVSARVSLLAHLLPATAALLSTLVAYATAHFLPGTEVYISVVSGLIILLPGLTLTIAMAELATQNLMSGTARLFGAGTVFILMAFGMVIGNHIADVFSLKDVAMNHKVIPLPDWTEWTAVLMGSVALFILFQARFRDAIWVIAGGFVAFAATKYSGIYFNNAMTAFLGAIAVGSCANLVSRFTEVPGATLVVPGFIILVPGSVGFKSLTALVEHDVVRGLDTAFNMTLVGISLVAGLLISSLVTLPKASAVQELDTEL</sequence>
<evidence type="ECO:0000259" key="8">
    <source>
        <dbReference type="Pfam" id="PF06738"/>
    </source>
</evidence>
<dbReference type="GO" id="GO:0022857">
    <property type="term" value="F:transmembrane transporter activity"/>
    <property type="evidence" value="ECO:0007669"/>
    <property type="project" value="InterPro"/>
</dbReference>
<evidence type="ECO:0000313" key="11">
    <source>
        <dbReference type="Proteomes" id="UP001239782"/>
    </source>
</evidence>
<evidence type="ECO:0000256" key="5">
    <source>
        <dbReference type="ARBA" id="ARBA00034125"/>
    </source>
</evidence>
<dbReference type="PANTHER" id="PTHR31082:SF4">
    <property type="entry name" value="PHEROMONE-REGULATED MEMBRANE PROTEIN 10"/>
    <property type="match status" value="1"/>
</dbReference>
<dbReference type="RefSeq" id="WP_309201080.1">
    <property type="nucleotide sequence ID" value="NZ_CP133548.1"/>
</dbReference>
<dbReference type="KEGG" id="plei:Q9312_11935"/>
<evidence type="ECO:0000256" key="3">
    <source>
        <dbReference type="ARBA" id="ARBA00022989"/>
    </source>
</evidence>
<evidence type="ECO:0000256" key="6">
    <source>
        <dbReference type="SAM" id="MobiDB-lite"/>
    </source>
</evidence>
<feature type="transmembrane region" description="Helical" evidence="7">
    <location>
        <begin position="212"/>
        <end position="235"/>
    </location>
</feature>
<feature type="transmembrane region" description="Helical" evidence="7">
    <location>
        <begin position="247"/>
        <end position="268"/>
    </location>
</feature>
<keyword evidence="4 7" id="KW-0472">Membrane</keyword>
<dbReference type="PANTHER" id="PTHR31082">
    <property type="entry name" value="PHEROMONE-REGULATED MEMBRANE PROTEIN 10"/>
    <property type="match status" value="1"/>
</dbReference>
<evidence type="ECO:0000313" key="10">
    <source>
        <dbReference type="EMBL" id="WMS85928.1"/>
    </source>
</evidence>
<comment type="similarity">
    <text evidence="5">Belongs to the ThrE exporter (TC 2.A.79) family.</text>
</comment>